<dbReference type="RefSeq" id="WP_168008882.1">
    <property type="nucleotide sequence ID" value="NZ_JAATHJ010000034.1"/>
</dbReference>
<proteinExistence type="predicted"/>
<evidence type="ECO:0000313" key="2">
    <source>
        <dbReference type="Proteomes" id="UP000752012"/>
    </source>
</evidence>
<name>A0A969PR77_9BACI</name>
<comment type="caution">
    <text evidence="1">The sequence shown here is derived from an EMBL/GenBank/DDBJ whole genome shotgun (WGS) entry which is preliminary data.</text>
</comment>
<dbReference type="Proteomes" id="UP000752012">
    <property type="component" value="Unassembled WGS sequence"/>
</dbReference>
<gene>
    <name evidence="1" type="ORF">HCN83_15285</name>
</gene>
<reference evidence="1 2" key="1">
    <citation type="submission" date="2020-03" db="EMBL/GenBank/DDBJ databases">
        <title>Assessment of the enzymatic potential of alkaline-tolerant lipase obtained from Bacillus luteus H11 (technogenic soil) for the bioremediation of saline soils contaminated with petroleum substances.</title>
        <authorList>
            <person name="Kalwasinska A."/>
        </authorList>
    </citation>
    <scope>NUCLEOTIDE SEQUENCE [LARGE SCALE GENOMIC DNA]</scope>
    <source>
        <strain evidence="1 2">H11</strain>
    </source>
</reference>
<dbReference type="EMBL" id="JAATHJ010000034">
    <property type="protein sequence ID" value="NJP38930.1"/>
    <property type="molecule type" value="Genomic_DNA"/>
</dbReference>
<dbReference type="AlphaFoldDB" id="A0A969PR77"/>
<keyword evidence="2" id="KW-1185">Reference proteome</keyword>
<accession>A0A969PR77</accession>
<evidence type="ECO:0000313" key="1">
    <source>
        <dbReference type="EMBL" id="NJP38930.1"/>
    </source>
</evidence>
<protein>
    <submittedName>
        <fullName evidence="1">Uncharacterized protein</fullName>
    </submittedName>
</protein>
<sequence>MNSRYHCCATCRHFYAEKTKNGMAYTCVRLGYVTKPNYQFSCWDPRSDIRTKMENEQ</sequence>
<organism evidence="1 2">
    <name type="scientific">Alkalicoccus luteus</name>
    <dbReference type="NCBI Taxonomy" id="1237094"/>
    <lineage>
        <taxon>Bacteria</taxon>
        <taxon>Bacillati</taxon>
        <taxon>Bacillota</taxon>
        <taxon>Bacilli</taxon>
        <taxon>Bacillales</taxon>
        <taxon>Bacillaceae</taxon>
        <taxon>Alkalicoccus</taxon>
    </lineage>
</organism>